<keyword evidence="3" id="KW-1185">Reference proteome</keyword>
<evidence type="ECO:0000313" key="2">
    <source>
        <dbReference type="EMBL" id="QTD56663.1"/>
    </source>
</evidence>
<sequence>MAKLAQVLEEFPVRLEPLAGHHIEPLRAACAEDQEIWDIYPVSMLDDHFDEAMKTFHSTDNWVQLAVINTETEKLVGMSNYINPDFNSKVIEIGGTYIAPSVRGSGFNDVMKKLMIDHAFACGFTRIEFRVDTRNTRSMAAVLKLGAKHEGTLRKNRITWTGFIRDTAVFGLLQEEWANR</sequence>
<feature type="domain" description="N-acetyltransferase" evidence="1">
    <location>
        <begin position="13"/>
        <end position="165"/>
    </location>
</feature>
<gene>
    <name evidence="2" type="ORF">J4G78_03500</name>
</gene>
<dbReference type="PANTHER" id="PTHR43610:SF1">
    <property type="entry name" value="N-ACETYLTRANSFERASE DOMAIN-CONTAINING PROTEIN"/>
    <property type="match status" value="1"/>
</dbReference>
<dbReference type="Gene3D" id="3.40.630.30">
    <property type="match status" value="1"/>
</dbReference>
<accession>A0ABX7T502</accession>
<evidence type="ECO:0000313" key="3">
    <source>
        <dbReference type="Proteomes" id="UP000663923"/>
    </source>
</evidence>
<name>A0ABX7T502_9SPHN</name>
<dbReference type="InterPro" id="IPR016181">
    <property type="entry name" value="Acyl_CoA_acyltransferase"/>
</dbReference>
<evidence type="ECO:0000259" key="1">
    <source>
        <dbReference type="PROSITE" id="PS51186"/>
    </source>
</evidence>
<organism evidence="2 3">
    <name type="scientific">Parasphingorhabdus cellanae</name>
    <dbReference type="NCBI Taxonomy" id="2806553"/>
    <lineage>
        <taxon>Bacteria</taxon>
        <taxon>Pseudomonadati</taxon>
        <taxon>Pseudomonadota</taxon>
        <taxon>Alphaproteobacteria</taxon>
        <taxon>Sphingomonadales</taxon>
        <taxon>Sphingomonadaceae</taxon>
        <taxon>Parasphingorhabdus</taxon>
    </lineage>
</organism>
<dbReference type="PROSITE" id="PS51186">
    <property type="entry name" value="GNAT"/>
    <property type="match status" value="1"/>
</dbReference>
<reference evidence="2 3" key="1">
    <citation type="submission" date="2021-03" db="EMBL/GenBank/DDBJ databases">
        <title>Complete genome of Parasphingorhabdus_sp.JHSY0214.</title>
        <authorList>
            <person name="Yoo J.H."/>
            <person name="Bae J.W."/>
        </authorList>
    </citation>
    <scope>NUCLEOTIDE SEQUENCE [LARGE SCALE GENOMIC DNA]</scope>
    <source>
        <strain evidence="2 3">JHSY0214</strain>
    </source>
</reference>
<proteinExistence type="predicted"/>
<dbReference type="InterPro" id="IPR000182">
    <property type="entry name" value="GNAT_dom"/>
</dbReference>
<dbReference type="Pfam" id="PF13302">
    <property type="entry name" value="Acetyltransf_3"/>
    <property type="match status" value="1"/>
</dbReference>
<dbReference type="CDD" id="cd04301">
    <property type="entry name" value="NAT_SF"/>
    <property type="match status" value="1"/>
</dbReference>
<dbReference type="EMBL" id="CP071794">
    <property type="protein sequence ID" value="QTD56663.1"/>
    <property type="molecule type" value="Genomic_DNA"/>
</dbReference>
<dbReference type="SUPFAM" id="SSF55729">
    <property type="entry name" value="Acyl-CoA N-acyltransferases (Nat)"/>
    <property type="match status" value="1"/>
</dbReference>
<dbReference type="Proteomes" id="UP000663923">
    <property type="component" value="Chromosome"/>
</dbReference>
<dbReference type="PANTHER" id="PTHR43610">
    <property type="entry name" value="BLL6696 PROTEIN"/>
    <property type="match status" value="1"/>
</dbReference>
<protein>
    <submittedName>
        <fullName evidence="2">GNAT family N-acetyltransferase</fullName>
    </submittedName>
</protein>
<dbReference type="RefSeq" id="WP_207988516.1">
    <property type="nucleotide sequence ID" value="NZ_CP071794.1"/>
</dbReference>